<protein>
    <submittedName>
        <fullName evidence="3">BofC C-terminal domain-containing protein</fullName>
    </submittedName>
</protein>
<dbReference type="Pfam" id="PF08955">
    <property type="entry name" value="BofC_C"/>
    <property type="match status" value="1"/>
</dbReference>
<evidence type="ECO:0000313" key="4">
    <source>
        <dbReference type="Proteomes" id="UP000242329"/>
    </source>
</evidence>
<organism evidence="3 4">
    <name type="scientific">Thermosyntropha lipolytica DSM 11003</name>
    <dbReference type="NCBI Taxonomy" id="1123382"/>
    <lineage>
        <taxon>Bacteria</taxon>
        <taxon>Bacillati</taxon>
        <taxon>Bacillota</taxon>
        <taxon>Clostridia</taxon>
        <taxon>Eubacteriales</taxon>
        <taxon>Syntrophomonadaceae</taxon>
        <taxon>Thermosyntropha</taxon>
    </lineage>
</organism>
<dbReference type="Proteomes" id="UP000242329">
    <property type="component" value="Unassembled WGS sequence"/>
</dbReference>
<keyword evidence="4" id="KW-1185">Reference proteome</keyword>
<keyword evidence="1" id="KW-1133">Transmembrane helix</keyword>
<gene>
    <name evidence="3" type="ORF">SAMN02745221_01415</name>
</gene>
<keyword evidence="1" id="KW-0812">Transmembrane</keyword>
<dbReference type="InterPro" id="IPR015050">
    <property type="entry name" value="BofC_C"/>
</dbReference>
<reference evidence="4" key="1">
    <citation type="submission" date="2016-11" db="EMBL/GenBank/DDBJ databases">
        <authorList>
            <person name="Varghese N."/>
            <person name="Submissions S."/>
        </authorList>
    </citation>
    <scope>NUCLEOTIDE SEQUENCE [LARGE SCALE GENOMIC DNA]</scope>
    <source>
        <strain evidence="4">DSM 11003</strain>
    </source>
</reference>
<dbReference type="RefSeq" id="WP_073092067.1">
    <property type="nucleotide sequence ID" value="NZ_FQWY01000021.1"/>
</dbReference>
<dbReference type="EMBL" id="FQWY01000021">
    <property type="protein sequence ID" value="SHG98614.1"/>
    <property type="molecule type" value="Genomic_DNA"/>
</dbReference>
<accession>A0A1M5P9X0</accession>
<evidence type="ECO:0000256" key="1">
    <source>
        <dbReference type="SAM" id="Phobius"/>
    </source>
</evidence>
<sequence>MIKKGQSILFLITLGLFFGAGYFLAGWWSDFSAVDKAKKPVMEDRERNDLISEENQVIYEEFYTRCGHVIISSFPYRESLNGKTVDEIKNIYKEKAGYEIKREEETLIIRHTIDGYCPAEYERRRLKEYQGYVAIFKGPKEEEVLEKVTNIKIENLPAEEQAKIKRGDYEFRDEEAMQDALENFDEFI</sequence>
<dbReference type="OrthoDB" id="2081260at2"/>
<keyword evidence="1" id="KW-0472">Membrane</keyword>
<dbReference type="AlphaFoldDB" id="A0A1M5P9X0"/>
<proteinExistence type="predicted"/>
<feature type="transmembrane region" description="Helical" evidence="1">
    <location>
        <begin position="7"/>
        <end position="28"/>
    </location>
</feature>
<evidence type="ECO:0000259" key="2">
    <source>
        <dbReference type="Pfam" id="PF08955"/>
    </source>
</evidence>
<dbReference type="STRING" id="1123382.SAMN02745221_01415"/>
<name>A0A1M5P9X0_9FIRM</name>
<feature type="domain" description="Bypass of forespore C C-terminal" evidence="2">
    <location>
        <begin position="130"/>
        <end position="184"/>
    </location>
</feature>
<evidence type="ECO:0000313" key="3">
    <source>
        <dbReference type="EMBL" id="SHG98614.1"/>
    </source>
</evidence>